<gene>
    <name evidence="8" type="primary">queE</name>
    <name evidence="10" type="ORF">SAMN04488514_114130</name>
</gene>
<evidence type="ECO:0000256" key="4">
    <source>
        <dbReference type="ARBA" id="ARBA00022842"/>
    </source>
</evidence>
<dbReference type="GO" id="GO:0051539">
    <property type="term" value="F:4 iron, 4 sulfur cluster binding"/>
    <property type="evidence" value="ECO:0007669"/>
    <property type="project" value="UniProtKB-UniRule"/>
</dbReference>
<feature type="binding site" evidence="8">
    <location>
        <begin position="47"/>
        <end position="49"/>
    </location>
    <ligand>
        <name>substrate</name>
    </ligand>
</feature>
<feature type="binding site" evidence="8">
    <location>
        <position position="62"/>
    </location>
    <ligand>
        <name>substrate</name>
    </ligand>
</feature>
<evidence type="ECO:0000256" key="6">
    <source>
        <dbReference type="ARBA" id="ARBA00023014"/>
    </source>
</evidence>
<feature type="binding site" evidence="8">
    <location>
        <position position="70"/>
    </location>
    <ligand>
        <name>[4Fe-4S] cluster</name>
        <dbReference type="ChEBI" id="CHEBI:49883"/>
        <note>4Fe-4S-S-AdoMet</note>
    </ligand>
</feature>
<dbReference type="InterPro" id="IPR058240">
    <property type="entry name" value="rSAM_sf"/>
</dbReference>
<dbReference type="GO" id="GO:1904047">
    <property type="term" value="F:S-adenosyl-L-methionine binding"/>
    <property type="evidence" value="ECO:0007669"/>
    <property type="project" value="UniProtKB-UniRule"/>
</dbReference>
<dbReference type="InterPro" id="IPR024924">
    <property type="entry name" value="7-CO-7-deazaguanine_synth-like"/>
</dbReference>
<keyword evidence="4 8" id="KW-0460">Magnesium</keyword>
<proteinExistence type="inferred from homology"/>
<evidence type="ECO:0000259" key="9">
    <source>
        <dbReference type="Pfam" id="PF04055"/>
    </source>
</evidence>
<dbReference type="GO" id="GO:0008616">
    <property type="term" value="P:tRNA queuosine(34) biosynthetic process"/>
    <property type="evidence" value="ECO:0007669"/>
    <property type="project" value="UniProtKB-UniRule"/>
</dbReference>
<dbReference type="Gene3D" id="3.20.20.70">
    <property type="entry name" value="Aldolase class I"/>
    <property type="match status" value="1"/>
</dbReference>
<name>A0A1G9W228_9FLAO</name>
<keyword evidence="1 8" id="KW-0004">4Fe-4S</keyword>
<dbReference type="Proteomes" id="UP000199440">
    <property type="component" value="Unassembled WGS sequence"/>
</dbReference>
<feature type="binding site" evidence="8">
    <location>
        <position position="108"/>
    </location>
    <ligand>
        <name>S-adenosyl-L-methionine</name>
        <dbReference type="ChEBI" id="CHEBI:59789"/>
    </ligand>
</feature>
<comment type="catalytic activity">
    <reaction evidence="8">
        <text>6-carboxy-5,6,7,8-tetrahydropterin + H(+) = 7-carboxy-7-carbaguanine + NH4(+)</text>
        <dbReference type="Rhea" id="RHEA:27974"/>
        <dbReference type="ChEBI" id="CHEBI:15378"/>
        <dbReference type="ChEBI" id="CHEBI:28938"/>
        <dbReference type="ChEBI" id="CHEBI:61032"/>
        <dbReference type="ChEBI" id="CHEBI:61036"/>
        <dbReference type="EC" id="4.3.99.3"/>
    </reaction>
</comment>
<dbReference type="Pfam" id="PF04055">
    <property type="entry name" value="Radical_SAM"/>
    <property type="match status" value="1"/>
</dbReference>
<organism evidence="10 11">
    <name type="scientific">Kriegella aquimaris</name>
    <dbReference type="NCBI Taxonomy" id="192904"/>
    <lineage>
        <taxon>Bacteria</taxon>
        <taxon>Pseudomonadati</taxon>
        <taxon>Bacteroidota</taxon>
        <taxon>Flavobacteriia</taxon>
        <taxon>Flavobacteriales</taxon>
        <taxon>Flavobacteriaceae</taxon>
        <taxon>Kriegella</taxon>
    </lineage>
</organism>
<dbReference type="InterPro" id="IPR013785">
    <property type="entry name" value="Aldolase_TIM"/>
</dbReference>
<comment type="caution">
    <text evidence="8">Lacks conserved residue(s) required for the propagation of feature annotation.</text>
</comment>
<evidence type="ECO:0000256" key="1">
    <source>
        <dbReference type="ARBA" id="ARBA00022485"/>
    </source>
</evidence>
<evidence type="ECO:0000256" key="3">
    <source>
        <dbReference type="ARBA" id="ARBA00022723"/>
    </source>
</evidence>
<dbReference type="PANTHER" id="PTHR42836">
    <property type="entry name" value="7-CARBOXY-7-DEAZAGUANINE SYNTHASE"/>
    <property type="match status" value="1"/>
</dbReference>
<dbReference type="STRING" id="192904.SAMN04488514_114130"/>
<feature type="binding site" evidence="8">
    <location>
        <begin position="149"/>
        <end position="151"/>
    </location>
    <ligand>
        <name>S-adenosyl-L-methionine</name>
        <dbReference type="ChEBI" id="CHEBI:59789"/>
    </ligand>
</feature>
<dbReference type="SUPFAM" id="SSF102114">
    <property type="entry name" value="Radical SAM enzymes"/>
    <property type="match status" value="1"/>
</dbReference>
<keyword evidence="2 8" id="KW-0949">S-adenosyl-L-methionine</keyword>
<dbReference type="InterPro" id="IPR007197">
    <property type="entry name" value="rSAM"/>
</dbReference>
<evidence type="ECO:0000256" key="5">
    <source>
        <dbReference type="ARBA" id="ARBA00023004"/>
    </source>
</evidence>
<evidence type="ECO:0000256" key="7">
    <source>
        <dbReference type="ARBA" id="ARBA00023239"/>
    </source>
</evidence>
<dbReference type="GO" id="GO:0000287">
    <property type="term" value="F:magnesium ion binding"/>
    <property type="evidence" value="ECO:0007669"/>
    <property type="project" value="UniProtKB-UniRule"/>
</dbReference>
<keyword evidence="8" id="KW-0671">Queuosine biosynthesis</keyword>
<comment type="cofactor">
    <cofactor evidence="8">
        <name>Mg(2+)</name>
        <dbReference type="ChEBI" id="CHEBI:18420"/>
    </cofactor>
</comment>
<dbReference type="SFLD" id="SFLDS00029">
    <property type="entry name" value="Radical_SAM"/>
    <property type="match status" value="1"/>
</dbReference>
<feature type="binding site" evidence="8">
    <location>
        <position position="232"/>
    </location>
    <ligand>
        <name>substrate</name>
    </ligand>
</feature>
<sequence length="232" mass="26241">MHRIELAGWNLKFVLCTTYLCAMVKEDVLTLVDKGVMLPLMEEFYTIQGEGFHKGTAAYFVRIGGCDVGCHWCDVKESWNAETHPPTAVENIVENAAKYSDTIVITGGEPLTWDMGPLTSALKAKNLKIHIETSGAYALTGIWDWICLSPKKNKLPEGKIYDKAHELKVIVYNKHDLIFAEEQAAKVNGDCILYLQPEWSVRDKVTPLIVDYVMQNPKWKVSLQTHKYLNIP</sequence>
<dbReference type="AlphaFoldDB" id="A0A1G9W228"/>
<dbReference type="EC" id="4.3.99.3" evidence="8"/>
<comment type="similarity">
    <text evidence="8">Belongs to the radical SAM superfamily. 7-carboxy-7-deazaguanine synthase family.</text>
</comment>
<keyword evidence="6 8" id="KW-0411">Iron-sulfur</keyword>
<dbReference type="GO" id="GO:0016840">
    <property type="term" value="F:carbon-nitrogen lyase activity"/>
    <property type="evidence" value="ECO:0007669"/>
    <property type="project" value="UniProtKB-UniRule"/>
</dbReference>
<comment type="cofactor">
    <cofactor evidence="8">
        <name>[4Fe-4S] cluster</name>
        <dbReference type="ChEBI" id="CHEBI:49883"/>
    </cofactor>
    <text evidence="8">Binds 1 [4Fe-4S] cluster. The cluster is coordinated with 3 cysteines and an exchangeable S-adenosyl-L-methionine.</text>
</comment>
<reference evidence="10 11" key="1">
    <citation type="submission" date="2016-10" db="EMBL/GenBank/DDBJ databases">
        <authorList>
            <person name="de Groot N.N."/>
        </authorList>
    </citation>
    <scope>NUCLEOTIDE SEQUENCE [LARGE SCALE GENOMIC DNA]</scope>
    <source>
        <strain evidence="10 11">DSM 19886</strain>
    </source>
</reference>
<protein>
    <recommendedName>
        <fullName evidence="8">7-carboxy-7-deazaguanine synthase</fullName>
        <shortName evidence="8">CDG synthase</shortName>
        <ecNumber evidence="8">4.3.99.3</ecNumber>
    </recommendedName>
    <alternativeName>
        <fullName evidence="8">Queuosine biosynthesis protein QueE</fullName>
    </alternativeName>
</protein>
<dbReference type="HAMAP" id="MF_00917">
    <property type="entry name" value="QueE"/>
    <property type="match status" value="1"/>
</dbReference>
<keyword evidence="7 8" id="KW-0456">Lyase</keyword>
<evidence type="ECO:0000256" key="2">
    <source>
        <dbReference type="ARBA" id="ARBA00022691"/>
    </source>
</evidence>
<keyword evidence="5 8" id="KW-0408">Iron</keyword>
<evidence type="ECO:0000313" key="11">
    <source>
        <dbReference type="Proteomes" id="UP000199440"/>
    </source>
</evidence>
<dbReference type="EMBL" id="FNGV01000014">
    <property type="protein sequence ID" value="SDM78353.1"/>
    <property type="molecule type" value="Genomic_DNA"/>
</dbReference>
<feature type="binding site" evidence="8">
    <location>
        <position position="106"/>
    </location>
    <ligand>
        <name>substrate</name>
    </ligand>
</feature>
<comment type="subunit">
    <text evidence="8">Homodimer.</text>
</comment>
<comment type="cofactor">
    <cofactor evidence="8">
        <name>S-adenosyl-L-methionine</name>
        <dbReference type="ChEBI" id="CHEBI:59789"/>
    </cofactor>
    <text evidence="8">Binds 1 S-adenosyl-L-methionine per subunit.</text>
</comment>
<feature type="domain" description="Radical SAM core" evidence="9">
    <location>
        <begin position="63"/>
        <end position="135"/>
    </location>
</feature>
<accession>A0A1G9W228</accession>
<comment type="function">
    <text evidence="8">Catalyzes the complex heterocyclic radical-mediated conversion of 6-carboxy-5,6,7,8-tetrahydropterin (CPH4) to 7-carboxy-7-deazaguanine (CDG), a step common to the biosynthetic pathways of all 7-deazapurine-containing compounds.</text>
</comment>
<feature type="binding site" evidence="8">
    <location>
        <position position="73"/>
    </location>
    <ligand>
        <name>[4Fe-4S] cluster</name>
        <dbReference type="ChEBI" id="CHEBI:49883"/>
        <note>4Fe-4S-S-AdoMet</note>
    </ligand>
</feature>
<dbReference type="UniPathway" id="UPA00391"/>
<feature type="binding site" evidence="8">
    <location>
        <begin position="72"/>
        <end position="74"/>
    </location>
    <ligand>
        <name>S-adenosyl-L-methionine</name>
        <dbReference type="ChEBI" id="CHEBI:59789"/>
    </ligand>
</feature>
<keyword evidence="3 8" id="KW-0479">Metal-binding</keyword>
<evidence type="ECO:0000256" key="8">
    <source>
        <dbReference type="HAMAP-Rule" id="MF_00917"/>
    </source>
</evidence>
<dbReference type="PANTHER" id="PTHR42836:SF1">
    <property type="entry name" value="7-CARBOXY-7-DEAZAGUANINE SYNTHASE"/>
    <property type="match status" value="1"/>
</dbReference>
<comment type="pathway">
    <text evidence="8">Purine metabolism; 7-cyano-7-deazaguanine biosynthesis.</text>
</comment>
<dbReference type="PIRSF" id="PIRSF000370">
    <property type="entry name" value="QueE"/>
    <property type="match status" value="1"/>
</dbReference>
<evidence type="ECO:0000313" key="10">
    <source>
        <dbReference type="EMBL" id="SDM78353.1"/>
    </source>
</evidence>
<keyword evidence="11" id="KW-1185">Reference proteome</keyword>
<feature type="binding site" evidence="8">
    <location>
        <position position="66"/>
    </location>
    <ligand>
        <name>[4Fe-4S] cluster</name>
        <dbReference type="ChEBI" id="CHEBI:49883"/>
        <note>4Fe-4S-S-AdoMet</note>
    </ligand>
</feature>